<organism evidence="2 3">
    <name type="scientific">Platanthera zijinensis</name>
    <dbReference type="NCBI Taxonomy" id="2320716"/>
    <lineage>
        <taxon>Eukaryota</taxon>
        <taxon>Viridiplantae</taxon>
        <taxon>Streptophyta</taxon>
        <taxon>Embryophyta</taxon>
        <taxon>Tracheophyta</taxon>
        <taxon>Spermatophyta</taxon>
        <taxon>Magnoliopsida</taxon>
        <taxon>Liliopsida</taxon>
        <taxon>Asparagales</taxon>
        <taxon>Orchidaceae</taxon>
        <taxon>Orchidoideae</taxon>
        <taxon>Orchideae</taxon>
        <taxon>Orchidinae</taxon>
        <taxon>Platanthera</taxon>
    </lineage>
</organism>
<sequence>MTVASSVSKNDLMRLNCQEFHCPPSCESDKDTITAGTVKGTWRLPEDSLHPNGGWVFFYRNISQLLYWLQLVSATACVVLSLMRLAQQDYGQIGDNNAVKRNRRPALNIFYGLALSEALLFLAERAYWEWKVSHCLLLEEVNGECGLGPTGIVSVRRFFYDAHSRCIIGSIFDGIKMDMVGFAEELVGSGSRDEQLMGTRILLRFATNQQIAEPAVRKIATSPSTMGRLVEMLSWMGPAEEEIRMVAALVVSKLAGRKENALRVATIPGALESISSLLYTGGSGIDHMPKEVDNYMHSTFRRFSLLGLLILKKLAKEHENCGKIGNTRGLLPKIINFTAVAGQKLNRRCRCPNIDPDIKAVKRALQVLNLLAGTAGRTGELLRREISEIVFTVGSIRQILQNAGEAATPLRKLGLEILTSLAMEVEAREMIGATGGVLREMMGIFFDAGGPGGYGGEEWEAVRVEAGEALAMLAVESEENCGKILRAGEKVVGSFVGMVGDSAVRVNACSVLRNICAYGVMMDSGRRKEVAQAFSTYSYVYVTGRAEPAVVDRVLSCEAIWAGTVHDKCCRPRQMSPPTTNVAAHDKCGRPQQMSSPMTNVASHYKCRPHDKCRITGECRIPANVAPRRMSHPADCRTPAECPQGRRPVPVTCVLYILITFFGIIFAT</sequence>
<feature type="transmembrane region" description="Helical" evidence="1">
    <location>
        <begin position="65"/>
        <end position="86"/>
    </location>
</feature>
<dbReference type="SUPFAM" id="SSF48371">
    <property type="entry name" value="ARM repeat"/>
    <property type="match status" value="1"/>
</dbReference>
<keyword evidence="3" id="KW-1185">Reference proteome</keyword>
<accession>A0AAP0BYX1</accession>
<comment type="caution">
    <text evidence="2">The sequence shown here is derived from an EMBL/GenBank/DDBJ whole genome shotgun (WGS) entry which is preliminary data.</text>
</comment>
<protein>
    <recommendedName>
        <fullName evidence="4">ARM repeat superfamily protein</fullName>
    </recommendedName>
</protein>
<dbReference type="InterPro" id="IPR011989">
    <property type="entry name" value="ARM-like"/>
</dbReference>
<dbReference type="InterPro" id="IPR016024">
    <property type="entry name" value="ARM-type_fold"/>
</dbReference>
<dbReference type="PANTHER" id="PTHR33115">
    <property type="entry name" value="ARM REPEAT SUPERFAMILY PROTEIN"/>
    <property type="match status" value="1"/>
</dbReference>
<keyword evidence="1" id="KW-1133">Transmembrane helix</keyword>
<evidence type="ECO:0000256" key="1">
    <source>
        <dbReference type="SAM" id="Phobius"/>
    </source>
</evidence>
<dbReference type="Gene3D" id="1.25.10.10">
    <property type="entry name" value="Leucine-rich Repeat Variant"/>
    <property type="match status" value="1"/>
</dbReference>
<keyword evidence="1" id="KW-0472">Membrane</keyword>
<dbReference type="PANTHER" id="PTHR33115:SF50">
    <property type="entry name" value="ARM REPEAT SUPERFAMILY PROTEIN"/>
    <property type="match status" value="1"/>
</dbReference>
<keyword evidence="1" id="KW-0812">Transmembrane</keyword>
<evidence type="ECO:0000313" key="3">
    <source>
        <dbReference type="Proteomes" id="UP001418222"/>
    </source>
</evidence>
<gene>
    <name evidence="2" type="ORF">KSP39_PZI003790</name>
</gene>
<feature type="transmembrane region" description="Helical" evidence="1">
    <location>
        <begin position="649"/>
        <end position="667"/>
    </location>
</feature>
<proteinExistence type="predicted"/>
<evidence type="ECO:0008006" key="4">
    <source>
        <dbReference type="Google" id="ProtNLM"/>
    </source>
</evidence>
<dbReference type="AlphaFoldDB" id="A0AAP0BYX1"/>
<evidence type="ECO:0000313" key="2">
    <source>
        <dbReference type="EMBL" id="KAK8952295.1"/>
    </source>
</evidence>
<reference evidence="2 3" key="1">
    <citation type="journal article" date="2022" name="Nat. Plants">
        <title>Genomes of leafy and leafless Platanthera orchids illuminate the evolution of mycoheterotrophy.</title>
        <authorList>
            <person name="Li M.H."/>
            <person name="Liu K.W."/>
            <person name="Li Z."/>
            <person name="Lu H.C."/>
            <person name="Ye Q.L."/>
            <person name="Zhang D."/>
            <person name="Wang J.Y."/>
            <person name="Li Y.F."/>
            <person name="Zhong Z.M."/>
            <person name="Liu X."/>
            <person name="Yu X."/>
            <person name="Liu D.K."/>
            <person name="Tu X.D."/>
            <person name="Liu B."/>
            <person name="Hao Y."/>
            <person name="Liao X.Y."/>
            <person name="Jiang Y.T."/>
            <person name="Sun W.H."/>
            <person name="Chen J."/>
            <person name="Chen Y.Q."/>
            <person name="Ai Y."/>
            <person name="Zhai J.W."/>
            <person name="Wu S.S."/>
            <person name="Zhou Z."/>
            <person name="Hsiao Y.Y."/>
            <person name="Wu W.L."/>
            <person name="Chen Y.Y."/>
            <person name="Lin Y.F."/>
            <person name="Hsu J.L."/>
            <person name="Li C.Y."/>
            <person name="Wang Z.W."/>
            <person name="Zhao X."/>
            <person name="Zhong W.Y."/>
            <person name="Ma X.K."/>
            <person name="Ma L."/>
            <person name="Huang J."/>
            <person name="Chen G.Z."/>
            <person name="Huang M.Z."/>
            <person name="Huang L."/>
            <person name="Peng D.H."/>
            <person name="Luo Y.B."/>
            <person name="Zou S.Q."/>
            <person name="Chen S.P."/>
            <person name="Lan S."/>
            <person name="Tsai W.C."/>
            <person name="Van de Peer Y."/>
            <person name="Liu Z.J."/>
        </authorList>
    </citation>
    <scope>NUCLEOTIDE SEQUENCE [LARGE SCALE GENOMIC DNA]</scope>
    <source>
        <strain evidence="2">Lor287</strain>
    </source>
</reference>
<name>A0AAP0BYX1_9ASPA</name>
<dbReference type="EMBL" id="JBBWWQ010000003">
    <property type="protein sequence ID" value="KAK8952295.1"/>
    <property type="molecule type" value="Genomic_DNA"/>
</dbReference>
<feature type="transmembrane region" description="Helical" evidence="1">
    <location>
        <begin position="107"/>
        <end position="128"/>
    </location>
</feature>
<dbReference type="Proteomes" id="UP001418222">
    <property type="component" value="Unassembled WGS sequence"/>
</dbReference>